<dbReference type="EMBL" id="CP009526">
    <property type="protein sequence ID" value="AKB51734.1"/>
    <property type="molecule type" value="Genomic_DNA"/>
</dbReference>
<accession>A0A0E3QN10</accession>
<organism evidence="2 3">
    <name type="scientific">Methanosarcina barkeri str. Wiesmoor</name>
    <dbReference type="NCBI Taxonomy" id="1434109"/>
    <lineage>
        <taxon>Archaea</taxon>
        <taxon>Methanobacteriati</taxon>
        <taxon>Methanobacteriota</taxon>
        <taxon>Stenosarchaea group</taxon>
        <taxon>Methanomicrobia</taxon>
        <taxon>Methanosarcinales</taxon>
        <taxon>Methanosarcinaceae</taxon>
        <taxon>Methanosarcina</taxon>
    </lineage>
</organism>
<reference evidence="2 3" key="1">
    <citation type="submission" date="2014-07" db="EMBL/GenBank/DDBJ databases">
        <title>Methanogenic archaea and the global carbon cycle.</title>
        <authorList>
            <person name="Henriksen J.R."/>
            <person name="Luke J."/>
            <person name="Reinhart S."/>
            <person name="Benedict M.N."/>
            <person name="Youngblut N.D."/>
            <person name="Metcalf M.E."/>
            <person name="Whitaker R.J."/>
            <person name="Metcalf W.W."/>
        </authorList>
    </citation>
    <scope>NUCLEOTIDE SEQUENCE [LARGE SCALE GENOMIC DNA]</scope>
    <source>
        <strain evidence="2 3">Wiesmoor</strain>
    </source>
</reference>
<dbReference type="PANTHER" id="PTHR30006">
    <property type="entry name" value="THIAMINE-BINDING PERIPLASMIC PROTEIN-RELATED"/>
    <property type="match status" value="1"/>
</dbReference>
<dbReference type="Pfam" id="PF13343">
    <property type="entry name" value="SBP_bac_6"/>
    <property type="match status" value="1"/>
</dbReference>
<dbReference type="Gene3D" id="3.40.190.10">
    <property type="entry name" value="Periplasmic binding protein-like II"/>
    <property type="match status" value="2"/>
</dbReference>
<protein>
    <submittedName>
        <fullName evidence="2">Spermidine/putrescine-binding protein</fullName>
    </submittedName>
</protein>
<evidence type="ECO:0000313" key="3">
    <source>
        <dbReference type="Proteomes" id="UP000033038"/>
    </source>
</evidence>
<proteinExistence type="predicted"/>
<dbReference type="AlphaFoldDB" id="A0A0E3QN10"/>
<evidence type="ECO:0000256" key="1">
    <source>
        <dbReference type="ARBA" id="ARBA00022729"/>
    </source>
</evidence>
<dbReference type="RefSeq" id="WP_011307236.1">
    <property type="nucleotide sequence ID" value="NZ_CP009526.1"/>
</dbReference>
<name>A0A0E3QN10_METBA</name>
<dbReference type="SUPFAM" id="SSF53850">
    <property type="entry name" value="Periplasmic binding protein-like II"/>
    <property type="match status" value="1"/>
</dbReference>
<dbReference type="PATRIC" id="fig|1434109.4.peg.3211"/>
<gene>
    <name evidence="2" type="ORF">MSBRW_2481</name>
</gene>
<dbReference type="HOGENOM" id="CLU_055408_0_0_2"/>
<dbReference type="GeneID" id="24824032"/>
<keyword evidence="1" id="KW-0732">Signal</keyword>
<dbReference type="KEGG" id="mbw:MSBRW_2481"/>
<evidence type="ECO:0000313" key="2">
    <source>
        <dbReference type="EMBL" id="AKB51734.1"/>
    </source>
</evidence>
<dbReference type="Proteomes" id="UP000033038">
    <property type="component" value="Chromosome"/>
</dbReference>
<sequence length="372" mass="43598">MENRCSLDFSIERDDYMCETELCSGELSPGEFDFMGRIPVPLKYTFKDGLEAVLKKHRIEKRIRLNCYFPMGGGSGYFPFENIHNVDSIDDFPNMVLSPSFDNLFEKHFFEKFIDKGYFQACQPKPLPPIYADCGIEDPEKQFTIFAVVPFVFLVDHRKLDGLPIPRRWIDILDPIYHNKIIIGGWRKDENNPYSEFNSFLFLDLYKEHGIQSLKYLAYNTKNMLHYVHMSRIAGSNSELGAAIYIIPWFLADICPRRENTSVIWPEDGALAFPFYILAKKSKLEKLDVLIKYVTGRGLGQYLVDNCYPSLNPEVNYRYPDNAKLKWLGWDYVRSNDTMELIRLTSKVFFEVWQSTPFTKTRYLREKQDTEI</sequence>
<dbReference type="PANTHER" id="PTHR30006:SF2">
    <property type="entry name" value="ABC TRANSPORTER SUBSTRATE-BINDING PROTEIN"/>
    <property type="match status" value="1"/>
</dbReference>